<evidence type="ECO:0000256" key="1">
    <source>
        <dbReference type="SAM" id="MobiDB-lite"/>
    </source>
</evidence>
<dbReference type="EMBL" id="JAEHOD010000114">
    <property type="protein sequence ID" value="KAG2425609.1"/>
    <property type="molecule type" value="Genomic_DNA"/>
</dbReference>
<protein>
    <submittedName>
        <fullName evidence="2">Uncharacterized protein</fullName>
    </submittedName>
</protein>
<dbReference type="Proteomes" id="UP000613740">
    <property type="component" value="Unassembled WGS sequence"/>
</dbReference>
<dbReference type="AlphaFoldDB" id="A0A835VU49"/>
<evidence type="ECO:0000313" key="2">
    <source>
        <dbReference type="EMBL" id="KAG2425609.1"/>
    </source>
</evidence>
<comment type="caution">
    <text evidence="2">The sequence shown here is derived from an EMBL/GenBank/DDBJ whole genome shotgun (WGS) entry which is preliminary data.</text>
</comment>
<accession>A0A835VU49</accession>
<gene>
    <name evidence="2" type="ORF">HYH02_014983</name>
</gene>
<proteinExistence type="predicted"/>
<reference evidence="2" key="1">
    <citation type="journal article" date="2020" name="bioRxiv">
        <title>Comparative genomics of Chlamydomonas.</title>
        <authorList>
            <person name="Craig R.J."/>
            <person name="Hasan A.R."/>
            <person name="Ness R.W."/>
            <person name="Keightley P.D."/>
        </authorList>
    </citation>
    <scope>NUCLEOTIDE SEQUENCE</scope>
    <source>
        <strain evidence="2">CCAP 11/173</strain>
    </source>
</reference>
<organism evidence="2 3">
    <name type="scientific">Chlamydomonas schloesseri</name>
    <dbReference type="NCBI Taxonomy" id="2026947"/>
    <lineage>
        <taxon>Eukaryota</taxon>
        <taxon>Viridiplantae</taxon>
        <taxon>Chlorophyta</taxon>
        <taxon>core chlorophytes</taxon>
        <taxon>Chlorophyceae</taxon>
        <taxon>CS clade</taxon>
        <taxon>Chlamydomonadales</taxon>
        <taxon>Chlamydomonadaceae</taxon>
        <taxon>Chlamydomonas</taxon>
    </lineage>
</organism>
<sequence>METEVERLATGLRHCPTVRVAKLDASSPEATAFLNAAFGGRLAERRLPAVLLYPEAATGYVRLKGRYATAEDMLRGINKMYGVSLPHRAPLELQGLPEVALSAEAVAGGVEAAQNPELMKVALDRKKRRDQFRQLLEEVADARDAAAAKAAVVDGPAAGVVAAAAAGEPRAATVAVTPTAAAPGYWTRDKAMLWGTLAVLSALTFAWDAGLSSMWDRWQLERRQRKRARGVSYDKEQDLEDLGTMLYDGLAEDRVLVPRGSSTGPAFDDGSSNSGGGGGSAATGVRPGQEAATAGPGDMLARGGAARREATKGAPGSNGTLPMGHAPQ</sequence>
<dbReference type="OrthoDB" id="537966at2759"/>
<feature type="region of interest" description="Disordered" evidence="1">
    <location>
        <begin position="257"/>
        <end position="328"/>
    </location>
</feature>
<name>A0A835VU49_9CHLO</name>
<keyword evidence="3" id="KW-1185">Reference proteome</keyword>
<evidence type="ECO:0000313" key="3">
    <source>
        <dbReference type="Proteomes" id="UP000613740"/>
    </source>
</evidence>